<protein>
    <recommendedName>
        <fullName evidence="1">Immunity protein 63 domain-containing protein</fullName>
    </recommendedName>
</protein>
<dbReference type="RefSeq" id="WP_074895708.1">
    <property type="nucleotide sequence ID" value="NZ_CP031252.1"/>
</dbReference>
<accession>A0A378TYK4</accession>
<evidence type="ECO:0000313" key="2">
    <source>
        <dbReference type="EMBL" id="STZ68038.1"/>
    </source>
</evidence>
<name>A0A378TYK4_NEIEL</name>
<dbReference type="InterPro" id="IPR028952">
    <property type="entry name" value="Imm63"/>
</dbReference>
<dbReference type="Pfam" id="PF15599">
    <property type="entry name" value="Imm63"/>
    <property type="match status" value="1"/>
</dbReference>
<proteinExistence type="predicted"/>
<feature type="domain" description="Immunity protein 63" evidence="1">
    <location>
        <begin position="64"/>
        <end position="140"/>
    </location>
</feature>
<gene>
    <name evidence="2" type="ORF">NCTC10660_01537</name>
</gene>
<evidence type="ECO:0000259" key="1">
    <source>
        <dbReference type="Pfam" id="PF15599"/>
    </source>
</evidence>
<sequence length="154" mass="17843">MPAKSLVILRQKIHQVRDALLAAVRRAGLPDDCLNWLYFADSTTEAFSDGTTITYRDYDPHAPYRYITAERGTIYCDEGAADLHRFLYYPLQDITHYIAGQYELDHRQPDQDFRRILFAKQLKLLAAIHPDYAAWRKAEIDTVLQLHPYRDGAA</sequence>
<evidence type="ECO:0000313" key="3">
    <source>
        <dbReference type="Proteomes" id="UP000254927"/>
    </source>
</evidence>
<dbReference type="EMBL" id="UGQW01000002">
    <property type="protein sequence ID" value="STZ68038.1"/>
    <property type="molecule type" value="Genomic_DNA"/>
</dbReference>
<dbReference type="GeneID" id="93352521"/>
<dbReference type="Proteomes" id="UP000254927">
    <property type="component" value="Unassembled WGS sequence"/>
</dbReference>
<dbReference type="AlphaFoldDB" id="A0A378TYK4"/>
<reference evidence="2 3" key="1">
    <citation type="submission" date="2018-06" db="EMBL/GenBank/DDBJ databases">
        <authorList>
            <consortium name="Pathogen Informatics"/>
            <person name="Doyle S."/>
        </authorList>
    </citation>
    <scope>NUCLEOTIDE SEQUENCE [LARGE SCALE GENOMIC DNA]</scope>
    <source>
        <strain evidence="2 3">NCTC10660</strain>
    </source>
</reference>
<organism evidence="2 3">
    <name type="scientific">Neisseria elongata</name>
    <dbReference type="NCBI Taxonomy" id="495"/>
    <lineage>
        <taxon>Bacteria</taxon>
        <taxon>Pseudomonadati</taxon>
        <taxon>Pseudomonadota</taxon>
        <taxon>Betaproteobacteria</taxon>
        <taxon>Neisseriales</taxon>
        <taxon>Neisseriaceae</taxon>
        <taxon>Neisseria</taxon>
    </lineage>
</organism>